<protein>
    <submittedName>
        <fullName evidence="2">GMP synthase</fullName>
    </submittedName>
</protein>
<keyword evidence="3" id="KW-1185">Reference proteome</keyword>
<dbReference type="SUPFAM" id="SSF52317">
    <property type="entry name" value="Class I glutamine amidotransferase-like"/>
    <property type="match status" value="1"/>
</dbReference>
<dbReference type="Proteomes" id="UP000238882">
    <property type="component" value="Unassembled WGS sequence"/>
</dbReference>
<feature type="domain" description="Glutamine amidotransferase" evidence="1">
    <location>
        <begin position="32"/>
        <end position="209"/>
    </location>
</feature>
<dbReference type="RefSeq" id="WP_105015133.1">
    <property type="nucleotide sequence ID" value="NZ_MSCN01000001.1"/>
</dbReference>
<reference evidence="2 3" key="1">
    <citation type="submission" date="2016-12" db="EMBL/GenBank/DDBJ databases">
        <title>Trade-off between light-utilization and light-protection in marine flavobacteria.</title>
        <authorList>
            <person name="Kumagai Y."/>
            <person name="Yoshizawa S."/>
            <person name="Kogure K."/>
            <person name="Iwasaki W."/>
        </authorList>
    </citation>
    <scope>NUCLEOTIDE SEQUENCE [LARGE SCALE GENOMIC DNA]</scope>
    <source>
        <strain evidence="2 3">NBRC 108759</strain>
    </source>
</reference>
<dbReference type="AlphaFoldDB" id="A0A2S7WMQ4"/>
<evidence type="ECO:0000259" key="1">
    <source>
        <dbReference type="Pfam" id="PF00117"/>
    </source>
</evidence>
<sequence>MSKEKVKVAILDMNNNEPNQGLRCIREIVTTFDSEVNFVVFDVRAKGEIPDTSYDIYISSGGPGSPLEEGIWRKPYLELMQNLWNHNKNSEEKKHVFFICYSFQVICDYFKLGEIKLRKSTSFGILPIHKTKEGKVDVLLEGLNDPFYAVDSRDWQLVQPRLKVFKEKGASILSLEKIRTHIELERAIMAVRFSSEFVGTQFHPEAEPVSMEAFFKLEENKKVVIESFGEEKYNQMMDRMDDDDKLVRTYHTILPNFLSLAIRKVNQPILS</sequence>
<dbReference type="OrthoDB" id="639921at2"/>
<evidence type="ECO:0000313" key="2">
    <source>
        <dbReference type="EMBL" id="PQJ78541.1"/>
    </source>
</evidence>
<accession>A0A2S7WMQ4</accession>
<organism evidence="2 3">
    <name type="scientific">Polaribacter porphyrae</name>
    <dbReference type="NCBI Taxonomy" id="1137780"/>
    <lineage>
        <taxon>Bacteria</taxon>
        <taxon>Pseudomonadati</taxon>
        <taxon>Bacteroidota</taxon>
        <taxon>Flavobacteriia</taxon>
        <taxon>Flavobacteriales</taxon>
        <taxon>Flavobacteriaceae</taxon>
    </lineage>
</organism>
<dbReference type="InterPro" id="IPR017926">
    <property type="entry name" value="GATASE"/>
</dbReference>
<dbReference type="InterPro" id="IPR029062">
    <property type="entry name" value="Class_I_gatase-like"/>
</dbReference>
<proteinExistence type="predicted"/>
<gene>
    <name evidence="2" type="ORF">BTO18_04775</name>
</gene>
<dbReference type="PROSITE" id="PS51273">
    <property type="entry name" value="GATASE_TYPE_1"/>
    <property type="match status" value="1"/>
</dbReference>
<dbReference type="EMBL" id="MSCN01000001">
    <property type="protein sequence ID" value="PQJ78541.1"/>
    <property type="molecule type" value="Genomic_DNA"/>
</dbReference>
<evidence type="ECO:0000313" key="3">
    <source>
        <dbReference type="Proteomes" id="UP000238882"/>
    </source>
</evidence>
<comment type="caution">
    <text evidence="2">The sequence shown here is derived from an EMBL/GenBank/DDBJ whole genome shotgun (WGS) entry which is preliminary data.</text>
</comment>
<dbReference type="Gene3D" id="3.40.50.880">
    <property type="match status" value="1"/>
</dbReference>
<name>A0A2S7WMQ4_9FLAO</name>
<dbReference type="Pfam" id="PF00117">
    <property type="entry name" value="GATase"/>
    <property type="match status" value="1"/>
</dbReference>